<name>A0A6N2N5G8_SALVM</name>
<reference evidence="1" key="1">
    <citation type="submission" date="2019-03" db="EMBL/GenBank/DDBJ databases">
        <authorList>
            <person name="Mank J."/>
            <person name="Almeida P."/>
        </authorList>
    </citation>
    <scope>NUCLEOTIDE SEQUENCE</scope>
    <source>
        <strain evidence="1">78183</strain>
    </source>
</reference>
<accession>A0A6N2N5G8</accession>
<organism evidence="1">
    <name type="scientific">Salix viminalis</name>
    <name type="common">Common osier</name>
    <name type="synonym">Basket willow</name>
    <dbReference type="NCBI Taxonomy" id="40686"/>
    <lineage>
        <taxon>Eukaryota</taxon>
        <taxon>Viridiplantae</taxon>
        <taxon>Streptophyta</taxon>
        <taxon>Embryophyta</taxon>
        <taxon>Tracheophyta</taxon>
        <taxon>Spermatophyta</taxon>
        <taxon>Magnoliopsida</taxon>
        <taxon>eudicotyledons</taxon>
        <taxon>Gunneridae</taxon>
        <taxon>Pentapetalae</taxon>
        <taxon>rosids</taxon>
        <taxon>fabids</taxon>
        <taxon>Malpighiales</taxon>
        <taxon>Salicaceae</taxon>
        <taxon>Saliceae</taxon>
        <taxon>Salix</taxon>
    </lineage>
</organism>
<evidence type="ECO:0000313" key="1">
    <source>
        <dbReference type="EMBL" id="VFU57066.1"/>
    </source>
</evidence>
<protein>
    <submittedName>
        <fullName evidence="1">Uncharacterized protein</fullName>
    </submittedName>
</protein>
<dbReference type="AlphaFoldDB" id="A0A6N2N5G8"/>
<sequence length="158" mass="18613">MEPHVCQMSSMQLALDGIINKRFKHGIQRQSLFFLKSFDLPCPSSESRSDGQDNMFDYLYFLDHWASCWNAKISGHRRKEYWSGRLQTSWGDHKIENWSFFSTEDDDKGNENNEIRETRSYHNLYNTTCVLDINPILGRYSKSVDRKESPVVEHLIVI</sequence>
<proteinExistence type="predicted"/>
<dbReference type="EMBL" id="CAADRP010001930">
    <property type="protein sequence ID" value="VFU57066.1"/>
    <property type="molecule type" value="Genomic_DNA"/>
</dbReference>
<gene>
    <name evidence="1" type="ORF">SVIM_LOCUS411862</name>
</gene>